<reference evidence="1" key="1">
    <citation type="journal article" date="2022" name="bioRxiv">
        <title>Sequencing and chromosome-scale assembly of the giantPleurodeles waltlgenome.</title>
        <authorList>
            <person name="Brown T."/>
            <person name="Elewa A."/>
            <person name="Iarovenko S."/>
            <person name="Subramanian E."/>
            <person name="Araus A.J."/>
            <person name="Petzold A."/>
            <person name="Susuki M."/>
            <person name="Suzuki K.-i.T."/>
            <person name="Hayashi T."/>
            <person name="Toyoda A."/>
            <person name="Oliveira C."/>
            <person name="Osipova E."/>
            <person name="Leigh N.D."/>
            <person name="Simon A."/>
            <person name="Yun M.H."/>
        </authorList>
    </citation>
    <scope>NUCLEOTIDE SEQUENCE</scope>
    <source>
        <strain evidence="1">20211129_DDA</strain>
        <tissue evidence="1">Liver</tissue>
    </source>
</reference>
<keyword evidence="2" id="KW-1185">Reference proteome</keyword>
<evidence type="ECO:0000313" key="2">
    <source>
        <dbReference type="Proteomes" id="UP001066276"/>
    </source>
</evidence>
<accession>A0AAV7U7D2</accession>
<evidence type="ECO:0000313" key="1">
    <source>
        <dbReference type="EMBL" id="KAJ1183698.1"/>
    </source>
</evidence>
<dbReference type="Proteomes" id="UP001066276">
    <property type="component" value="Chromosome 3_1"/>
</dbReference>
<sequence>MGTKMPHFIEKPDPRVLWEEMRSYTNKQWRTRMSCLCQGDLMLVRHRGSRKDDLIHDPHPYTITVIKATMDRAW</sequence>
<dbReference type="EMBL" id="JANPWB010000005">
    <property type="protein sequence ID" value="KAJ1183698.1"/>
    <property type="molecule type" value="Genomic_DNA"/>
</dbReference>
<organism evidence="1 2">
    <name type="scientific">Pleurodeles waltl</name>
    <name type="common">Iberian ribbed newt</name>
    <dbReference type="NCBI Taxonomy" id="8319"/>
    <lineage>
        <taxon>Eukaryota</taxon>
        <taxon>Metazoa</taxon>
        <taxon>Chordata</taxon>
        <taxon>Craniata</taxon>
        <taxon>Vertebrata</taxon>
        <taxon>Euteleostomi</taxon>
        <taxon>Amphibia</taxon>
        <taxon>Batrachia</taxon>
        <taxon>Caudata</taxon>
        <taxon>Salamandroidea</taxon>
        <taxon>Salamandridae</taxon>
        <taxon>Pleurodelinae</taxon>
        <taxon>Pleurodeles</taxon>
    </lineage>
</organism>
<name>A0AAV7U7D2_PLEWA</name>
<comment type="caution">
    <text evidence="1">The sequence shown here is derived from an EMBL/GenBank/DDBJ whole genome shotgun (WGS) entry which is preliminary data.</text>
</comment>
<proteinExistence type="predicted"/>
<gene>
    <name evidence="1" type="ORF">NDU88_000512</name>
</gene>
<protein>
    <submittedName>
        <fullName evidence="1">Uncharacterized protein</fullName>
    </submittedName>
</protein>
<dbReference type="AlphaFoldDB" id="A0AAV7U7D2"/>